<evidence type="ECO:0000313" key="1">
    <source>
        <dbReference type="EMBL" id="RAH66697.1"/>
    </source>
</evidence>
<organism evidence="1 2">
    <name type="scientific">Aspergillus aculeatinus CBS 121060</name>
    <dbReference type="NCBI Taxonomy" id="1448322"/>
    <lineage>
        <taxon>Eukaryota</taxon>
        <taxon>Fungi</taxon>
        <taxon>Dikarya</taxon>
        <taxon>Ascomycota</taxon>
        <taxon>Pezizomycotina</taxon>
        <taxon>Eurotiomycetes</taxon>
        <taxon>Eurotiomycetidae</taxon>
        <taxon>Eurotiales</taxon>
        <taxon>Aspergillaceae</taxon>
        <taxon>Aspergillus</taxon>
        <taxon>Aspergillus subgen. Circumdati</taxon>
    </lineage>
</organism>
<accession>A0ACD1GZC9</accession>
<name>A0ACD1GZC9_9EURO</name>
<dbReference type="EMBL" id="KZ824980">
    <property type="protein sequence ID" value="RAH66697.1"/>
    <property type="molecule type" value="Genomic_DNA"/>
</dbReference>
<reference evidence="1" key="1">
    <citation type="submission" date="2018-02" db="EMBL/GenBank/DDBJ databases">
        <title>The genomes of Aspergillus section Nigri reveals drivers in fungal speciation.</title>
        <authorList>
            <consortium name="DOE Joint Genome Institute"/>
            <person name="Vesth T.C."/>
            <person name="Nybo J."/>
            <person name="Theobald S."/>
            <person name="Brandl J."/>
            <person name="Frisvad J.C."/>
            <person name="Nielsen K.F."/>
            <person name="Lyhne E.K."/>
            <person name="Kogle M.E."/>
            <person name="Kuo A."/>
            <person name="Riley R."/>
            <person name="Clum A."/>
            <person name="Nolan M."/>
            <person name="Lipzen A."/>
            <person name="Salamov A."/>
            <person name="Henrissat B."/>
            <person name="Wiebenga A."/>
            <person name="De vries R.P."/>
            <person name="Grigoriev I.V."/>
            <person name="Mortensen U.H."/>
            <person name="Andersen M.R."/>
            <person name="Baker S.E."/>
        </authorList>
    </citation>
    <scope>NUCLEOTIDE SEQUENCE</scope>
    <source>
        <strain evidence="1">CBS 121060</strain>
    </source>
</reference>
<proteinExistence type="predicted"/>
<protein>
    <submittedName>
        <fullName evidence="1">Uncharacterized protein</fullName>
    </submittedName>
</protein>
<evidence type="ECO:0000313" key="2">
    <source>
        <dbReference type="Proteomes" id="UP000249661"/>
    </source>
</evidence>
<sequence>MDQIFRIRVDKHGYIAILSTTSSICVLQPPGSSLFLPLTSSTNNKYSHLHTHEDFVAKTGNKGGRASQKQVDDAQKRPRIIRNATAPIHLPHPSWIEGYCVYHAPKRLWVGFACSIITHPENQTLATIKNNRMTAM</sequence>
<gene>
    <name evidence="1" type="ORF">BO66DRAFT_404482</name>
</gene>
<dbReference type="Proteomes" id="UP000249661">
    <property type="component" value="Unassembled WGS sequence"/>
</dbReference>
<keyword evidence="2" id="KW-1185">Reference proteome</keyword>